<evidence type="ECO:0000313" key="2">
    <source>
        <dbReference type="Proteomes" id="UP000789366"/>
    </source>
</evidence>
<gene>
    <name evidence="1" type="ORF">SPELUC_LOCUS12261</name>
</gene>
<evidence type="ECO:0000313" key="1">
    <source>
        <dbReference type="EMBL" id="CAG8718226.1"/>
    </source>
</evidence>
<accession>A0ACA9PPS4</accession>
<dbReference type="EMBL" id="CAJVPW010028406">
    <property type="protein sequence ID" value="CAG8718226.1"/>
    <property type="molecule type" value="Genomic_DNA"/>
</dbReference>
<comment type="caution">
    <text evidence="1">The sequence shown here is derived from an EMBL/GenBank/DDBJ whole genome shotgun (WGS) entry which is preliminary data.</text>
</comment>
<dbReference type="Proteomes" id="UP000789366">
    <property type="component" value="Unassembled WGS sequence"/>
</dbReference>
<keyword evidence="2" id="KW-1185">Reference proteome</keyword>
<name>A0ACA9PPS4_9GLOM</name>
<sequence>EYMNAEEIIFWIEHIWNRRAPLSNSCSLLVLNSFLGHITTSVKNRLNEKNTNIAVIPDGLTKTLQPLDVYINKCFKEKNGSKEDVMFNYNWIKNPEARSKKDRTNNSDNRFNSLDQESESNEEDSYYDNKITEYVPIWD</sequence>
<proteinExistence type="predicted"/>
<organism evidence="1 2">
    <name type="scientific">Cetraspora pellucida</name>
    <dbReference type="NCBI Taxonomy" id="1433469"/>
    <lineage>
        <taxon>Eukaryota</taxon>
        <taxon>Fungi</taxon>
        <taxon>Fungi incertae sedis</taxon>
        <taxon>Mucoromycota</taxon>
        <taxon>Glomeromycotina</taxon>
        <taxon>Glomeromycetes</taxon>
        <taxon>Diversisporales</taxon>
        <taxon>Gigasporaceae</taxon>
        <taxon>Cetraspora</taxon>
    </lineage>
</organism>
<feature type="non-terminal residue" evidence="1">
    <location>
        <position position="1"/>
    </location>
</feature>
<protein>
    <submittedName>
        <fullName evidence="1">13709_t:CDS:1</fullName>
    </submittedName>
</protein>
<reference evidence="1" key="1">
    <citation type="submission" date="2021-06" db="EMBL/GenBank/DDBJ databases">
        <authorList>
            <person name="Kallberg Y."/>
            <person name="Tangrot J."/>
            <person name="Rosling A."/>
        </authorList>
    </citation>
    <scope>NUCLEOTIDE SEQUENCE</scope>
    <source>
        <strain evidence="1">28 12/20/2015</strain>
    </source>
</reference>